<evidence type="ECO:0000256" key="2">
    <source>
        <dbReference type="SAM" id="MobiDB-lite"/>
    </source>
</evidence>
<comment type="caution">
    <text evidence="4">The sequence shown here is derived from an EMBL/GenBank/DDBJ whole genome shotgun (WGS) entry which is preliminary data.</text>
</comment>
<dbReference type="SUPFAM" id="SSF52540">
    <property type="entry name" value="P-loop containing nucleoside triphosphate hydrolases"/>
    <property type="match status" value="1"/>
</dbReference>
<keyword evidence="5" id="KW-1185">Reference proteome</keyword>
<reference evidence="4" key="1">
    <citation type="journal article" date="2019" name="bioRxiv">
        <title>The Genome of the Zebra Mussel, Dreissena polymorpha: A Resource for Invasive Species Research.</title>
        <authorList>
            <person name="McCartney M.A."/>
            <person name="Auch B."/>
            <person name="Kono T."/>
            <person name="Mallez S."/>
            <person name="Zhang Y."/>
            <person name="Obille A."/>
            <person name="Becker A."/>
            <person name="Abrahante J.E."/>
            <person name="Garbe J."/>
            <person name="Badalamenti J.P."/>
            <person name="Herman A."/>
            <person name="Mangelson H."/>
            <person name="Liachko I."/>
            <person name="Sullivan S."/>
            <person name="Sone E.D."/>
            <person name="Koren S."/>
            <person name="Silverstein K.A.T."/>
            <person name="Beckman K.B."/>
            <person name="Gohl D.M."/>
        </authorList>
    </citation>
    <scope>NUCLEOTIDE SEQUENCE</scope>
    <source>
        <strain evidence="4">Duluth1</strain>
        <tissue evidence="4">Whole animal</tissue>
    </source>
</reference>
<feature type="region of interest" description="Disordered" evidence="2">
    <location>
        <begin position="551"/>
        <end position="570"/>
    </location>
</feature>
<dbReference type="PROSITE" id="PS50837">
    <property type="entry name" value="NACHT"/>
    <property type="match status" value="1"/>
</dbReference>
<dbReference type="PANTHER" id="PTHR46844">
    <property type="entry name" value="SLR5058 PROTEIN"/>
    <property type="match status" value="1"/>
</dbReference>
<dbReference type="InterPro" id="IPR027897">
    <property type="entry name" value="DUF4559"/>
</dbReference>
<dbReference type="EMBL" id="JAIWYP010000010">
    <property type="protein sequence ID" value="KAH3749764.1"/>
    <property type="molecule type" value="Genomic_DNA"/>
</dbReference>
<keyword evidence="1" id="KW-0175">Coiled coil</keyword>
<dbReference type="InterPro" id="IPR007111">
    <property type="entry name" value="NACHT_NTPase"/>
</dbReference>
<protein>
    <recommendedName>
        <fullName evidence="3">NACHT domain-containing protein</fullName>
    </recommendedName>
</protein>
<accession>A0A9D4DLG3</accession>
<dbReference type="Gene3D" id="1.20.5.1230">
    <property type="entry name" value="Apolipoprotein A-I"/>
    <property type="match status" value="1"/>
</dbReference>
<evidence type="ECO:0000259" key="3">
    <source>
        <dbReference type="PROSITE" id="PS50837"/>
    </source>
</evidence>
<sequence>MAAITNVFNDKETNNWLKASFALNVTKQGLVNFVETELRNIHTVVGRSCGNCHIEQLISCPTLPYCKNKNNCIFHKSHKPQHCQTCDTVKQNIASMHRFGKPSWRNTHAENWTTDYWEIGKCFLPPDGYTGVSSVKESDFNGLINIMLNCIHFEKCLSPACLSPPPPDPQCLLIKIRQIGRDVRHTAENKLTEVDLQNIFQTLPTLLADSVCLLQDPSATIALKNLVDLQNDRTSQSDLGKLLKETMQTLDQTKEDVKLMFIRAENTLTEGLHKLEVDIHAGEQRIESITHDEKQRLESRIHDGEHRIERKAEELEQRFEGMTQDGEQRIKISTNDGEERIDKKAEKVEHRLEIITQDGEQRICISTNAGEQRIESKEVEVEQYLELRTQDGEQRIKISTREGEQRIESKEEEATQCLERRTQDGEKRITSMTNDGEHQLESKAEKVEQRLELRTQDGEQRITSKTHEGEQRLESKAEEVEQRLERRRQYGEQSIKINANDGEHRIESKAEEIEERIERRTQDGEQRITSKTNDGEHHIETKAEEVEQRLEHRTHDGEQRITSRTNDGEQRIERNTQEGERRIDNKTWVGERRIDNKVYHGEQRLDKKIHDVEQRLEQSKHTNAPEDYERGVAELIQCIKNYYNSKLSHVTISALNDAVDELLRDMYMPPKICLMCKEKGTYKKTEKQVTKYKDMFSKDDPVNTRIFLQGEAGSGKTTFATKLALDWCLNKSCKLSPPKSSSQFDYTSRMFDDLNVLQDFMFVFHIRLRNSFELSNVTEMIKKQIINNIHTKEDRKKAYALLNEIMKRERCLIILDGLDEWTGSGGHHNLPTLVENHSRCILLITTRPWKLAEGKVKHSDICRLFQLEGINDHFKLSRIILSCLVDKEELDERQAAFENYIRGLKIGALVSSPMMFSVIVCSFVEGTKLKGSMCEIYSIVLDSLLKKASSKRKYFQKPQFKCFTETQYLQPNIDNVIDIAEAAFCLLFSDTQEHSIVFGAKEIDAFLDDTQTEFALKAGILTETKTLFAVRSTSTFSFIHKSVQEFFAAYHIACNENVIYDVISENLKRRPYLDIHLVFVFLCGLKISAANALSQLMEECALAAIRKKKLGDYCGLRHQDTVCDGYIEAVANMQTDINLRHSHLSFVFLFDSIKNPVLQNIWNMNAPNALSLTVTSFLRASEESKSSILIDLSSCHKLDTLKLYGQYIEFKDTGSSAKADVHVWITLKSSDRAQYEYSTQLLPCIKYIKFSRLTCSPLLLRGLFSVLLTLDHEVQFDLENPYITPYAENAANLSNARVGMRMFGQPTDMALLNNTLKILLVGNYSPGLWVSLCGLNIKSLSLCRNIKSLSLCRWSGDLEVKYVSFLSHSLSSLTQLETLSIKASVHNPGLWKALRGLNIKCLSLDGGRGGFKEEDVDSISQSLSTLTKLETLSIKVDIDSPSLWKALHGLKSKGLSLGGSTTEGLILTRCLSESIRGINIKSLSSRGYYGSLIVKHASLLSQTISSLKYLDSLTVHLHTYIDIKLPPTLKCLNFYCDALLPSELRELVNKLFASTQALEGNLAFNCASSSFDGLYLKRIQPEDYIAFYQELENRKQVAVKRFQIYDRTTHLNKWIDFADSAWSERANKGVVDDDHGDDSVDDDAYNFYLQSISREIINRISLRIQVIPAMVK</sequence>
<evidence type="ECO:0000256" key="1">
    <source>
        <dbReference type="SAM" id="Coils"/>
    </source>
</evidence>
<dbReference type="PANTHER" id="PTHR46844:SF1">
    <property type="entry name" value="SLR5058 PROTEIN"/>
    <property type="match status" value="1"/>
</dbReference>
<organism evidence="4 5">
    <name type="scientific">Dreissena polymorpha</name>
    <name type="common">Zebra mussel</name>
    <name type="synonym">Mytilus polymorpha</name>
    <dbReference type="NCBI Taxonomy" id="45954"/>
    <lineage>
        <taxon>Eukaryota</taxon>
        <taxon>Metazoa</taxon>
        <taxon>Spiralia</taxon>
        <taxon>Lophotrochozoa</taxon>
        <taxon>Mollusca</taxon>
        <taxon>Bivalvia</taxon>
        <taxon>Autobranchia</taxon>
        <taxon>Heteroconchia</taxon>
        <taxon>Euheterodonta</taxon>
        <taxon>Imparidentia</taxon>
        <taxon>Neoheterodontei</taxon>
        <taxon>Myida</taxon>
        <taxon>Dreissenoidea</taxon>
        <taxon>Dreissenidae</taxon>
        <taxon>Dreissena</taxon>
    </lineage>
</organism>
<evidence type="ECO:0000313" key="5">
    <source>
        <dbReference type="Proteomes" id="UP000828390"/>
    </source>
</evidence>
<feature type="region of interest" description="Disordered" evidence="2">
    <location>
        <begin position="454"/>
        <end position="477"/>
    </location>
</feature>
<feature type="region of interest" description="Disordered" evidence="2">
    <location>
        <begin position="426"/>
        <end position="445"/>
    </location>
</feature>
<gene>
    <name evidence="4" type="ORF">DPMN_184277</name>
</gene>
<dbReference type="InterPro" id="IPR027417">
    <property type="entry name" value="P-loop_NTPase"/>
</dbReference>
<name>A0A9D4DLG3_DREPO</name>
<dbReference type="Gene3D" id="3.40.50.300">
    <property type="entry name" value="P-loop containing nucleotide triphosphate hydrolases"/>
    <property type="match status" value="1"/>
</dbReference>
<dbReference type="Proteomes" id="UP000828390">
    <property type="component" value="Unassembled WGS sequence"/>
</dbReference>
<feature type="domain" description="NACHT" evidence="3">
    <location>
        <begin position="704"/>
        <end position="820"/>
    </location>
</feature>
<proteinExistence type="predicted"/>
<reference evidence="4" key="2">
    <citation type="submission" date="2020-11" db="EMBL/GenBank/DDBJ databases">
        <authorList>
            <person name="McCartney M.A."/>
            <person name="Auch B."/>
            <person name="Kono T."/>
            <person name="Mallez S."/>
            <person name="Becker A."/>
            <person name="Gohl D.M."/>
            <person name="Silverstein K.A.T."/>
            <person name="Koren S."/>
            <person name="Bechman K.B."/>
            <person name="Herman A."/>
            <person name="Abrahante J.E."/>
            <person name="Garbe J."/>
        </authorList>
    </citation>
    <scope>NUCLEOTIDE SEQUENCE</scope>
    <source>
        <strain evidence="4">Duluth1</strain>
        <tissue evidence="4">Whole animal</tissue>
    </source>
</reference>
<evidence type="ECO:0000313" key="4">
    <source>
        <dbReference type="EMBL" id="KAH3749764.1"/>
    </source>
</evidence>
<dbReference type="Pfam" id="PF15112">
    <property type="entry name" value="DUF4559"/>
    <property type="match status" value="1"/>
</dbReference>
<feature type="coiled-coil region" evidence="1">
    <location>
        <begin position="294"/>
        <end position="325"/>
    </location>
</feature>